<reference evidence="15" key="1">
    <citation type="submission" date="2022-11" db="EMBL/GenBank/DDBJ databases">
        <title>Centuries of genome instability and evolution in soft-shell clam transmissible cancer (bioRxiv).</title>
        <authorList>
            <person name="Hart S.F.M."/>
            <person name="Yonemitsu M.A."/>
            <person name="Giersch R.M."/>
            <person name="Beal B.F."/>
            <person name="Arriagada G."/>
            <person name="Davis B.W."/>
            <person name="Ostrander E.A."/>
            <person name="Goff S.P."/>
            <person name="Metzger M.J."/>
        </authorList>
    </citation>
    <scope>NUCLEOTIDE SEQUENCE</scope>
    <source>
        <strain evidence="15">MELC-2E11</strain>
        <tissue evidence="15">Siphon/mantle</tissue>
    </source>
</reference>
<dbReference type="Gene3D" id="1.10.8.60">
    <property type="match status" value="1"/>
</dbReference>
<dbReference type="InterPro" id="IPR027417">
    <property type="entry name" value="P-loop_NTPase"/>
</dbReference>
<evidence type="ECO:0000256" key="9">
    <source>
        <dbReference type="ARBA" id="ARBA00023242"/>
    </source>
</evidence>
<dbReference type="Pfam" id="PF17862">
    <property type="entry name" value="AAA_lid_3"/>
    <property type="match status" value="1"/>
</dbReference>
<evidence type="ECO:0000256" key="3">
    <source>
        <dbReference type="ARBA" id="ARBA00006914"/>
    </source>
</evidence>
<evidence type="ECO:0000256" key="5">
    <source>
        <dbReference type="ARBA" id="ARBA00022741"/>
    </source>
</evidence>
<evidence type="ECO:0000256" key="7">
    <source>
        <dbReference type="ARBA" id="ARBA00022840"/>
    </source>
</evidence>
<evidence type="ECO:0000313" key="15">
    <source>
        <dbReference type="EMBL" id="WAQ96640.1"/>
    </source>
</evidence>
<feature type="compositionally biased region" description="Basic and acidic residues" evidence="13">
    <location>
        <begin position="237"/>
        <end position="250"/>
    </location>
</feature>
<evidence type="ECO:0000256" key="10">
    <source>
        <dbReference type="ARBA" id="ARBA00035694"/>
    </source>
</evidence>
<dbReference type="InterPro" id="IPR041569">
    <property type="entry name" value="AAA_lid_3"/>
</dbReference>
<keyword evidence="9" id="KW-0539">Nucleus</keyword>
<evidence type="ECO:0000256" key="11">
    <source>
        <dbReference type="ARBA" id="ARBA00049360"/>
    </source>
</evidence>
<feature type="domain" description="AAA+ ATPase" evidence="14">
    <location>
        <begin position="398"/>
        <end position="531"/>
    </location>
</feature>
<dbReference type="SMART" id="SM00382">
    <property type="entry name" value="AAA"/>
    <property type="match status" value="1"/>
</dbReference>
<dbReference type="EMBL" id="CP111013">
    <property type="protein sequence ID" value="WAQ96640.1"/>
    <property type="molecule type" value="Genomic_DNA"/>
</dbReference>
<feature type="region of interest" description="Disordered" evidence="13">
    <location>
        <begin position="198"/>
        <end position="262"/>
    </location>
</feature>
<evidence type="ECO:0000256" key="13">
    <source>
        <dbReference type="SAM" id="MobiDB-lite"/>
    </source>
</evidence>
<dbReference type="Proteomes" id="UP001164746">
    <property type="component" value="Chromosome 2"/>
</dbReference>
<keyword evidence="7 12" id="KW-0067">ATP-binding</keyword>
<dbReference type="InterPro" id="IPR003593">
    <property type="entry name" value="AAA+_ATPase"/>
</dbReference>
<evidence type="ECO:0000256" key="1">
    <source>
        <dbReference type="ARBA" id="ARBA00001946"/>
    </source>
</evidence>
<comment type="catalytic activity">
    <reaction evidence="11">
        <text>ATP + H2O = ADP + phosphate + H(+)</text>
        <dbReference type="Rhea" id="RHEA:13065"/>
        <dbReference type="ChEBI" id="CHEBI:15377"/>
        <dbReference type="ChEBI" id="CHEBI:15378"/>
        <dbReference type="ChEBI" id="CHEBI:30616"/>
        <dbReference type="ChEBI" id="CHEBI:43474"/>
        <dbReference type="ChEBI" id="CHEBI:456216"/>
    </reaction>
</comment>
<evidence type="ECO:0000259" key="14">
    <source>
        <dbReference type="SMART" id="SM00382"/>
    </source>
</evidence>
<dbReference type="SUPFAM" id="SSF52540">
    <property type="entry name" value="P-loop containing nucleoside triphosphate hydrolases"/>
    <property type="match status" value="1"/>
</dbReference>
<gene>
    <name evidence="15" type="ORF">MAR_029330</name>
</gene>
<keyword evidence="4" id="KW-0479">Metal-binding</keyword>
<dbReference type="InterPro" id="IPR003959">
    <property type="entry name" value="ATPase_AAA_core"/>
</dbReference>
<evidence type="ECO:0000256" key="12">
    <source>
        <dbReference type="RuleBase" id="RU003651"/>
    </source>
</evidence>
<evidence type="ECO:0000256" key="6">
    <source>
        <dbReference type="ARBA" id="ARBA00022801"/>
    </source>
</evidence>
<evidence type="ECO:0000256" key="4">
    <source>
        <dbReference type="ARBA" id="ARBA00022723"/>
    </source>
</evidence>
<comment type="cofactor">
    <cofactor evidence="1">
        <name>Mg(2+)</name>
        <dbReference type="ChEBI" id="CHEBI:18420"/>
    </cofactor>
</comment>
<dbReference type="PANTHER" id="PTHR23074:SF17">
    <property type="entry name" value="FIDGETIN-LIKE PROTEIN 1"/>
    <property type="match status" value="1"/>
</dbReference>
<dbReference type="InterPro" id="IPR047858">
    <property type="entry name" value="FIGNL1_ATPase"/>
</dbReference>
<keyword evidence="5 12" id="KW-0547">Nucleotide-binding</keyword>
<comment type="subcellular location">
    <subcellularLocation>
        <location evidence="2">Nucleus</location>
    </subcellularLocation>
</comment>
<evidence type="ECO:0000256" key="8">
    <source>
        <dbReference type="ARBA" id="ARBA00022842"/>
    </source>
</evidence>
<dbReference type="Pfam" id="PF09336">
    <property type="entry name" value="Vps4_C"/>
    <property type="match status" value="1"/>
</dbReference>
<dbReference type="PANTHER" id="PTHR23074">
    <property type="entry name" value="AAA DOMAIN-CONTAINING"/>
    <property type="match status" value="1"/>
</dbReference>
<dbReference type="InterPro" id="IPR015415">
    <property type="entry name" value="Spast_Vps4_C"/>
</dbReference>
<protein>
    <recommendedName>
        <fullName evidence="10">Fidgetin-like protein 1</fullName>
    </recommendedName>
</protein>
<accession>A0ABY7DJW9</accession>
<name>A0ABY7DJW9_MYAAR</name>
<proteinExistence type="inferred from homology"/>
<dbReference type="Gene3D" id="3.40.50.300">
    <property type="entry name" value="P-loop containing nucleotide triphosphate hydrolases"/>
    <property type="match status" value="1"/>
</dbReference>
<keyword evidence="8" id="KW-0460">Magnesium</keyword>
<dbReference type="InterPro" id="IPR003960">
    <property type="entry name" value="ATPase_AAA_CS"/>
</dbReference>
<keyword evidence="16" id="KW-1185">Reference proteome</keyword>
<evidence type="ECO:0000313" key="16">
    <source>
        <dbReference type="Proteomes" id="UP001164746"/>
    </source>
</evidence>
<dbReference type="Pfam" id="PF00004">
    <property type="entry name" value="AAA"/>
    <property type="match status" value="1"/>
</dbReference>
<dbReference type="CDD" id="cd19525">
    <property type="entry name" value="RecA-like_Figl-1"/>
    <property type="match status" value="1"/>
</dbReference>
<sequence>MASPLNKDHFLARHRDLVFNSKLEDGTASERADIIRNVLANLKFAASSGMIEQDAVSLMTMEYEDKYTDIVDSFDEHTGLNNYAAGALELCSGYKNDSQNWQSSLSLEKVRSMPRVQAAISRAQKENCCLLKNKKPSDPLPCSKGRSNKENVCQPPAGVVCPGPSISGAPIVGSTAGSEGVMNLYSGVQPLRHASELKNQPFGPASRSKGSGDQPLRPASRSREFGDQPQRASVPLCDREKSYSHKRQYEQADGEEEVETRPVPSAFRTAKQQLDIDKARKYGGGGGQAQVNTAAYGTAKKSLGTRRGLNSKFVPPVMNREEEASGGSGAVNMEGMDEDKLRGIEPKMVELIMNEIMDSGPGMTWDDVAGLEFAKKTIKEIVVWPMLRPDIFTGLRGPPKGLLLFGPPGTGKTLIGKCIASQSKSTFFCISASSLTSKWVGEGEKMVRALFAVARASQPAVIFIDEIDSLLTQRTDGENEASRRIKTEFLDGASTSSDDRILVIGATNRPQEIDEAARRRFVKRLYIPLPEAEARQTIITNLLRQQAHTLTNSQLPTICQRTEGFSGADMATLCREAALGPIRDMSFGDIENISADQVRPITFVDFEEALQNVRPSVSDRDLDVYLEWNKTFGSGSR</sequence>
<evidence type="ECO:0000256" key="2">
    <source>
        <dbReference type="ARBA" id="ARBA00004123"/>
    </source>
</evidence>
<dbReference type="InterPro" id="IPR050304">
    <property type="entry name" value="MT-severing_AAA_ATPase"/>
</dbReference>
<comment type="similarity">
    <text evidence="3 12">Belongs to the AAA ATPase family.</text>
</comment>
<dbReference type="PROSITE" id="PS00674">
    <property type="entry name" value="AAA"/>
    <property type="match status" value="1"/>
</dbReference>
<keyword evidence="6" id="KW-0378">Hydrolase</keyword>
<organism evidence="15 16">
    <name type="scientific">Mya arenaria</name>
    <name type="common">Soft-shell clam</name>
    <dbReference type="NCBI Taxonomy" id="6604"/>
    <lineage>
        <taxon>Eukaryota</taxon>
        <taxon>Metazoa</taxon>
        <taxon>Spiralia</taxon>
        <taxon>Lophotrochozoa</taxon>
        <taxon>Mollusca</taxon>
        <taxon>Bivalvia</taxon>
        <taxon>Autobranchia</taxon>
        <taxon>Heteroconchia</taxon>
        <taxon>Euheterodonta</taxon>
        <taxon>Imparidentia</taxon>
        <taxon>Neoheterodontei</taxon>
        <taxon>Myida</taxon>
        <taxon>Myoidea</taxon>
        <taxon>Myidae</taxon>
        <taxon>Mya</taxon>
    </lineage>
</organism>